<dbReference type="InterPro" id="IPR001611">
    <property type="entry name" value="Leu-rich_rpt"/>
</dbReference>
<comment type="caution">
    <text evidence="16">The sequence shown here is derived from an EMBL/GenBank/DDBJ whole genome shotgun (WGS) entry which is preliminary data.</text>
</comment>
<evidence type="ECO:0000256" key="7">
    <source>
        <dbReference type="ARBA" id="ARBA00022729"/>
    </source>
</evidence>
<organism evidence="16 17">
    <name type="scientific">Cephalotus follicularis</name>
    <name type="common">Albany pitcher plant</name>
    <dbReference type="NCBI Taxonomy" id="3775"/>
    <lineage>
        <taxon>Eukaryota</taxon>
        <taxon>Viridiplantae</taxon>
        <taxon>Streptophyta</taxon>
        <taxon>Embryophyta</taxon>
        <taxon>Tracheophyta</taxon>
        <taxon>Spermatophyta</taxon>
        <taxon>Magnoliopsida</taxon>
        <taxon>eudicotyledons</taxon>
        <taxon>Gunneridae</taxon>
        <taxon>Pentapetalae</taxon>
        <taxon>rosids</taxon>
        <taxon>fabids</taxon>
        <taxon>Oxalidales</taxon>
        <taxon>Cephalotaceae</taxon>
        <taxon>Cephalotus</taxon>
    </lineage>
</organism>
<evidence type="ECO:0000259" key="15">
    <source>
        <dbReference type="Pfam" id="PF08263"/>
    </source>
</evidence>
<feature type="transmembrane region" description="Helical" evidence="13">
    <location>
        <begin position="950"/>
        <end position="972"/>
    </location>
</feature>
<evidence type="ECO:0000256" key="3">
    <source>
        <dbReference type="ARBA" id="ARBA00009592"/>
    </source>
</evidence>
<reference evidence="17" key="1">
    <citation type="submission" date="2016-04" db="EMBL/GenBank/DDBJ databases">
        <title>Cephalotus genome sequencing.</title>
        <authorList>
            <person name="Fukushima K."/>
            <person name="Hasebe M."/>
            <person name="Fang X."/>
        </authorList>
    </citation>
    <scope>NUCLEOTIDE SEQUENCE [LARGE SCALE GENOMIC DNA]</scope>
    <source>
        <strain evidence="17">cv. St1</strain>
    </source>
</reference>
<evidence type="ECO:0000313" key="17">
    <source>
        <dbReference type="Proteomes" id="UP000187406"/>
    </source>
</evidence>
<gene>
    <name evidence="16" type="ORF">CFOL_v3_17068</name>
</gene>
<dbReference type="PANTHER" id="PTHR27000:SF803">
    <property type="entry name" value="RECEPTOR-LIKE PROTEIN 45"/>
    <property type="match status" value="1"/>
</dbReference>
<keyword evidence="5" id="KW-0433">Leucine-rich repeat</keyword>
<accession>A0A1Q3BZX7</accession>
<evidence type="ECO:0000256" key="9">
    <source>
        <dbReference type="ARBA" id="ARBA00022989"/>
    </source>
</evidence>
<keyword evidence="9 13" id="KW-1133">Transmembrane helix</keyword>
<evidence type="ECO:0000256" key="11">
    <source>
        <dbReference type="ARBA" id="ARBA00023170"/>
    </source>
</evidence>
<keyword evidence="4" id="KW-1003">Cell membrane</keyword>
<dbReference type="OrthoDB" id="1394818at2759"/>
<feature type="signal peptide" evidence="14">
    <location>
        <begin position="1"/>
        <end position="19"/>
    </location>
</feature>
<dbReference type="Gene3D" id="3.80.10.10">
    <property type="entry name" value="Ribonuclease Inhibitor"/>
    <property type="match status" value="7"/>
</dbReference>
<feature type="chain" id="PRO_5010275491" evidence="14">
    <location>
        <begin position="20"/>
        <end position="975"/>
    </location>
</feature>
<comment type="subcellular location">
    <subcellularLocation>
        <location evidence="1">Cell membrane</location>
        <topology evidence="1">Single-pass membrane protein</topology>
    </subcellularLocation>
    <subcellularLocation>
        <location evidence="2">Membrane</location>
        <topology evidence="2">Single-pass type I membrane protein</topology>
    </subcellularLocation>
</comment>
<feature type="non-terminal residue" evidence="16">
    <location>
        <position position="975"/>
    </location>
</feature>
<dbReference type="PANTHER" id="PTHR27000">
    <property type="entry name" value="LEUCINE-RICH REPEAT RECEPTOR-LIKE PROTEIN KINASE FAMILY PROTEIN-RELATED"/>
    <property type="match status" value="1"/>
</dbReference>
<keyword evidence="6 13" id="KW-0812">Transmembrane</keyword>
<name>A0A1Q3BZX7_CEPFO</name>
<sequence>LFSISLLIILHDLSVLISSQCLSDQQRLLLQLRSNLSFNSSLSVKLVQWNPGRDCCQWSGVHCDEGGRVIGLNLSNETISGGFNDSSSLFSLQYLQRLNLAYNRFKNSQIPSRFDMLANLSYLNLSNAGFAGQIPIEISNLTRLVTLDLSTLYFAGPALRLANPDLMMLVENLSELRELLLDGVNISVRGDQWGQVLASSLPNLQVLSMSNCHLSGPIDASLANIQSLSVIRLTDNNLSAAVPEILANFSNLTSLRLSNTGFYTNLQGELPVTVSNLGWLSRIELVQCNFNGSIPNTLSELTQLVNLDFSSNSFAGPVPSFSLSRNLTQLNLAHNLLNGSIDSSNWVMLSNLLNIDLRNNSLSGKIPSSLFRIPSLQKIQLSHNRFTGQVDEFPNASSSQLDTLDLASNALQGPLPMSMFGLENLKILTLSSNNFSGTLPLSEIQRLKNLSNLDLSYNRLSLNAAANSSTSSSFPQMTTLKLASCNLKDFPDFLKNQSNLVNLDLSDNQIYGEIPNWIWEIRSLNYLNLSRNILVKMTEPLQGLTSKLVILDLHSNQLQGQIPYPPPFATFLDYSSNNFTSVVPHSIGNYLNFAYFFSLSSNKVQGSIPESICNAAYLQVLDLSNNSLSGTIPSCIPLMNLGVLNLRSNNFIGTVPDNFTRNCGLQTLDVNGNLTGRIPQSLAKCALLEVLDLGNNQIKDTFPCWLKNISSLRVLVLRSNNFYESIGCPGNRNITWPKLQIVDLASNNFSGKLPRECLKNWEAMMVDEDEAQSKLKHLRYEVLGLSQIYYQDAITVTNKGLEMELEKILTVFTSIDLSCNNFSGSIPVEMELFVALYVLNLSHNALIGSIPSFIGQLQQLESLDLSRNNLSGEIPVQLASLNFLSFLNLSYNQLVGLIPTGNQLQTFSEDSYKGNPGLCGFPSPNNCSNTNDSPSDATPKKYYIGNKFDWQFIITGVGYGLGAGTVVAPIMFSKK</sequence>
<keyword evidence="8" id="KW-0677">Repeat</keyword>
<dbReference type="Pfam" id="PF00560">
    <property type="entry name" value="LRR_1"/>
    <property type="match status" value="4"/>
</dbReference>
<keyword evidence="12" id="KW-0325">Glycoprotein</keyword>
<dbReference type="FunFam" id="3.80.10.10:FF:000095">
    <property type="entry name" value="LRR receptor-like serine/threonine-protein kinase GSO1"/>
    <property type="match status" value="1"/>
</dbReference>
<dbReference type="SUPFAM" id="SSF52058">
    <property type="entry name" value="L domain-like"/>
    <property type="match status" value="3"/>
</dbReference>
<keyword evidence="7 14" id="KW-0732">Signal</keyword>
<evidence type="ECO:0000256" key="1">
    <source>
        <dbReference type="ARBA" id="ARBA00004162"/>
    </source>
</evidence>
<evidence type="ECO:0000256" key="6">
    <source>
        <dbReference type="ARBA" id="ARBA00022692"/>
    </source>
</evidence>
<dbReference type="FunFam" id="3.80.10.10:FF:000213">
    <property type="entry name" value="Tyrosine-sulfated glycopeptide receptor 1"/>
    <property type="match status" value="1"/>
</dbReference>
<evidence type="ECO:0000256" key="14">
    <source>
        <dbReference type="SAM" id="SignalP"/>
    </source>
</evidence>
<keyword evidence="10 13" id="KW-0472">Membrane</keyword>
<protein>
    <submittedName>
        <fullName evidence="16">LRR_1 domain-containing protein/LRRNT_2 domain-containing protein/LRR_8 domain-containing protein</fullName>
    </submittedName>
</protein>
<dbReference type="InParanoid" id="A0A1Q3BZX7"/>
<dbReference type="Pfam" id="PF08263">
    <property type="entry name" value="LRRNT_2"/>
    <property type="match status" value="1"/>
</dbReference>
<dbReference type="Pfam" id="PF13855">
    <property type="entry name" value="LRR_8"/>
    <property type="match status" value="3"/>
</dbReference>
<dbReference type="InterPro" id="IPR032675">
    <property type="entry name" value="LRR_dom_sf"/>
</dbReference>
<evidence type="ECO:0000256" key="8">
    <source>
        <dbReference type="ARBA" id="ARBA00022737"/>
    </source>
</evidence>
<keyword evidence="17" id="KW-1185">Reference proteome</keyword>
<dbReference type="PRINTS" id="PR00019">
    <property type="entry name" value="LEURICHRPT"/>
</dbReference>
<evidence type="ECO:0000256" key="13">
    <source>
        <dbReference type="SAM" id="Phobius"/>
    </source>
</evidence>
<evidence type="ECO:0000256" key="2">
    <source>
        <dbReference type="ARBA" id="ARBA00004479"/>
    </source>
</evidence>
<feature type="non-terminal residue" evidence="16">
    <location>
        <position position="1"/>
    </location>
</feature>
<dbReference type="AlphaFoldDB" id="A0A1Q3BZX7"/>
<dbReference type="STRING" id="3775.A0A1Q3BZX7"/>
<keyword evidence="11" id="KW-0675">Receptor</keyword>
<evidence type="ECO:0000256" key="10">
    <source>
        <dbReference type="ARBA" id="ARBA00023136"/>
    </source>
</evidence>
<dbReference type="EMBL" id="BDDD01001118">
    <property type="protein sequence ID" value="GAV73584.1"/>
    <property type="molecule type" value="Genomic_DNA"/>
</dbReference>
<dbReference type="Proteomes" id="UP000187406">
    <property type="component" value="Unassembled WGS sequence"/>
</dbReference>
<feature type="domain" description="Leucine-rich repeat-containing N-terminal plant-type" evidence="15">
    <location>
        <begin position="23"/>
        <end position="64"/>
    </location>
</feature>
<evidence type="ECO:0000313" key="16">
    <source>
        <dbReference type="EMBL" id="GAV73584.1"/>
    </source>
</evidence>
<evidence type="ECO:0000256" key="4">
    <source>
        <dbReference type="ARBA" id="ARBA00022475"/>
    </source>
</evidence>
<evidence type="ECO:0000256" key="5">
    <source>
        <dbReference type="ARBA" id="ARBA00022614"/>
    </source>
</evidence>
<proteinExistence type="inferred from homology"/>
<comment type="similarity">
    <text evidence="3">Belongs to the RLP family.</text>
</comment>
<dbReference type="GO" id="GO:0005886">
    <property type="term" value="C:plasma membrane"/>
    <property type="evidence" value="ECO:0007669"/>
    <property type="project" value="UniProtKB-SubCell"/>
</dbReference>
<dbReference type="InterPro" id="IPR013210">
    <property type="entry name" value="LRR_N_plant-typ"/>
</dbReference>
<evidence type="ECO:0000256" key="12">
    <source>
        <dbReference type="ARBA" id="ARBA00023180"/>
    </source>
</evidence>